<dbReference type="Pfam" id="PF00120">
    <property type="entry name" value="Gln-synt_C"/>
    <property type="match status" value="1"/>
</dbReference>
<evidence type="ECO:0000313" key="10">
    <source>
        <dbReference type="Proteomes" id="UP000321827"/>
    </source>
</evidence>
<name>A0A511RLR0_9DEIN</name>
<dbReference type="InterPro" id="IPR014746">
    <property type="entry name" value="Gln_synth/guanido_kin_cat_dom"/>
</dbReference>
<keyword evidence="2" id="KW-0436">Ligase</keyword>
<evidence type="ECO:0000259" key="8">
    <source>
        <dbReference type="PROSITE" id="PS51987"/>
    </source>
</evidence>
<dbReference type="EMBL" id="BJXN01000016">
    <property type="protein sequence ID" value="GEM90593.1"/>
    <property type="molecule type" value="Genomic_DNA"/>
</dbReference>
<keyword evidence="4" id="KW-0067">ATP-binding</keyword>
<dbReference type="GO" id="GO:0004356">
    <property type="term" value="F:glutamine synthetase activity"/>
    <property type="evidence" value="ECO:0007669"/>
    <property type="project" value="InterPro"/>
</dbReference>
<evidence type="ECO:0000256" key="4">
    <source>
        <dbReference type="ARBA" id="ARBA00022840"/>
    </source>
</evidence>
<dbReference type="SUPFAM" id="SSF54368">
    <property type="entry name" value="Glutamine synthetase, N-terminal domain"/>
    <property type="match status" value="1"/>
</dbReference>
<dbReference type="RefSeq" id="WP_147148466.1">
    <property type="nucleotide sequence ID" value="NZ_BJXN01000016.1"/>
</dbReference>
<dbReference type="PROSITE" id="PS51987">
    <property type="entry name" value="GS_CATALYTIC"/>
    <property type="match status" value="1"/>
</dbReference>
<evidence type="ECO:0000256" key="3">
    <source>
        <dbReference type="ARBA" id="ARBA00022741"/>
    </source>
</evidence>
<dbReference type="OrthoDB" id="9807095at2"/>
<dbReference type="GO" id="GO:0006576">
    <property type="term" value="P:biogenic amine metabolic process"/>
    <property type="evidence" value="ECO:0007669"/>
    <property type="project" value="UniProtKB-ARBA"/>
</dbReference>
<feature type="domain" description="GS catalytic" evidence="8">
    <location>
        <begin position="126"/>
        <end position="461"/>
    </location>
</feature>
<dbReference type="Proteomes" id="UP000321827">
    <property type="component" value="Unassembled WGS sequence"/>
</dbReference>
<comment type="caution">
    <text evidence="9">The sequence shown here is derived from an EMBL/GenBank/DDBJ whole genome shotgun (WGS) entry which is preliminary data.</text>
</comment>
<dbReference type="PROSITE" id="PS51986">
    <property type="entry name" value="GS_BETA_GRASP"/>
    <property type="match status" value="1"/>
</dbReference>
<reference evidence="9 10" key="1">
    <citation type="submission" date="2019-07" db="EMBL/GenBank/DDBJ databases">
        <title>Whole genome shotgun sequence of Oceanithermus desulfurans NBRC 100063.</title>
        <authorList>
            <person name="Hosoyama A."/>
            <person name="Uohara A."/>
            <person name="Ohji S."/>
            <person name="Ichikawa N."/>
        </authorList>
    </citation>
    <scope>NUCLEOTIDE SEQUENCE [LARGE SCALE GENOMIC DNA]</scope>
    <source>
        <strain evidence="9 10">NBRC 100063</strain>
    </source>
</reference>
<dbReference type="GO" id="GO:0042402">
    <property type="term" value="P:biogenic amine catabolic process"/>
    <property type="evidence" value="ECO:0007669"/>
    <property type="project" value="UniProtKB-ARBA"/>
</dbReference>
<dbReference type="Gene3D" id="3.10.20.70">
    <property type="entry name" value="Glutamine synthetase, N-terminal domain"/>
    <property type="match status" value="1"/>
</dbReference>
<accession>A0A511RLR0</accession>
<protein>
    <submittedName>
        <fullName evidence="9">Glutamine synthetase</fullName>
    </submittedName>
</protein>
<evidence type="ECO:0000259" key="7">
    <source>
        <dbReference type="PROSITE" id="PS51986"/>
    </source>
</evidence>
<dbReference type="GO" id="GO:0006542">
    <property type="term" value="P:glutamine biosynthetic process"/>
    <property type="evidence" value="ECO:0007669"/>
    <property type="project" value="InterPro"/>
</dbReference>
<dbReference type="PANTHER" id="PTHR43785:SF12">
    <property type="entry name" value="TYPE-1 GLUTAMINE SYNTHETASE 2"/>
    <property type="match status" value="1"/>
</dbReference>
<evidence type="ECO:0000256" key="1">
    <source>
        <dbReference type="ARBA" id="ARBA00009897"/>
    </source>
</evidence>
<dbReference type="Gene3D" id="3.30.590.10">
    <property type="entry name" value="Glutamine synthetase/guanido kinase, catalytic domain"/>
    <property type="match status" value="1"/>
</dbReference>
<sequence>MPHPRGKLTLDALAGLVAEGEIDTVIVAFPDLYGRLMGKRFDAEFFLEAAARAGTHACDYLLTVDMEMNPVPGYAFANWERGYGDVHLVPDLDTLRPATWHRTSSSAIVLADVLSTANHEPVPVAPRNLLRAQLARTAEAGFAVMAASELEYYLFETPYREFADRGFAALRPAGWYLEDYHVFQGSRTEAFHSAARRDLRDAGIPVESTKGEWGRGQHELNLRYTEALEMADRHVLMKEALKEIADQQEMSVTFMAKPAGGQAGSSSHIHMSLWAEAQNAFAGERSIGRVQASEIFLHFLGGLIRFAPDWMVFYAPTVNSYKRYEDASWAPTRLAWSYDNRTAGFRVVGAGASLRVENRIPGADTNPYLAYTAMLASGLAGIEQRIEPPPIFEGDVYAAAELPRVPYSLREAADLFEASELARRVLGEEVHAHYLHFFRTEWKAYEQAVTDWDRKRYFERI</sequence>
<evidence type="ECO:0000256" key="6">
    <source>
        <dbReference type="RuleBase" id="RU000384"/>
    </source>
</evidence>
<proteinExistence type="inferred from homology"/>
<dbReference type="FunFam" id="3.30.590.10:FF:000005">
    <property type="entry name" value="Probable glutamine synthetase"/>
    <property type="match status" value="1"/>
</dbReference>
<dbReference type="InterPro" id="IPR036651">
    <property type="entry name" value="Gln_synt_N_sf"/>
</dbReference>
<dbReference type="SMART" id="SM01230">
    <property type="entry name" value="Gln-synt_C"/>
    <property type="match status" value="1"/>
</dbReference>
<evidence type="ECO:0000313" key="9">
    <source>
        <dbReference type="EMBL" id="GEM90593.1"/>
    </source>
</evidence>
<dbReference type="AlphaFoldDB" id="A0A511RLR0"/>
<comment type="similarity">
    <text evidence="1 5 6">Belongs to the glutamine synthetase family.</text>
</comment>
<dbReference type="SUPFAM" id="SSF55931">
    <property type="entry name" value="Glutamine synthetase/guanido kinase"/>
    <property type="match status" value="1"/>
</dbReference>
<evidence type="ECO:0000256" key="5">
    <source>
        <dbReference type="PROSITE-ProRule" id="PRU01330"/>
    </source>
</evidence>
<organism evidence="9 10">
    <name type="scientific">Oceanithermus desulfurans NBRC 100063</name>
    <dbReference type="NCBI Taxonomy" id="1227550"/>
    <lineage>
        <taxon>Bacteria</taxon>
        <taxon>Thermotogati</taxon>
        <taxon>Deinococcota</taxon>
        <taxon>Deinococci</taxon>
        <taxon>Thermales</taxon>
        <taxon>Thermaceae</taxon>
        <taxon>Oceanithermus</taxon>
    </lineage>
</organism>
<dbReference type="InterPro" id="IPR008146">
    <property type="entry name" value="Gln_synth_cat_dom"/>
</dbReference>
<feature type="domain" description="GS beta-grasp" evidence="7">
    <location>
        <begin position="20"/>
        <end position="118"/>
    </location>
</feature>
<keyword evidence="3" id="KW-0547">Nucleotide-binding</keyword>
<gene>
    <name evidence="9" type="primary">glnA</name>
    <name evidence="9" type="ORF">ODE01S_20270</name>
</gene>
<evidence type="ECO:0000256" key="2">
    <source>
        <dbReference type="ARBA" id="ARBA00022598"/>
    </source>
</evidence>
<dbReference type="PANTHER" id="PTHR43785">
    <property type="entry name" value="GAMMA-GLUTAMYLPUTRESCINE SYNTHETASE"/>
    <property type="match status" value="1"/>
</dbReference>
<dbReference type="InterPro" id="IPR008147">
    <property type="entry name" value="Gln_synt_N"/>
</dbReference>
<dbReference type="GO" id="GO:0005524">
    <property type="term" value="F:ATP binding"/>
    <property type="evidence" value="ECO:0007669"/>
    <property type="project" value="UniProtKB-KW"/>
</dbReference>